<dbReference type="InterPro" id="IPR000436">
    <property type="entry name" value="Sushi_SCR_CCP_dom"/>
</dbReference>
<dbReference type="PROSITE" id="PS50923">
    <property type="entry name" value="SUSHI"/>
    <property type="match status" value="1"/>
</dbReference>
<proteinExistence type="predicted"/>
<organism evidence="5 6">
    <name type="scientific">Ataeniobius toweri</name>
    <dbReference type="NCBI Taxonomy" id="208326"/>
    <lineage>
        <taxon>Eukaryota</taxon>
        <taxon>Metazoa</taxon>
        <taxon>Chordata</taxon>
        <taxon>Craniata</taxon>
        <taxon>Vertebrata</taxon>
        <taxon>Euteleostomi</taxon>
        <taxon>Actinopterygii</taxon>
        <taxon>Neopterygii</taxon>
        <taxon>Teleostei</taxon>
        <taxon>Neoteleostei</taxon>
        <taxon>Acanthomorphata</taxon>
        <taxon>Ovalentaria</taxon>
        <taxon>Atherinomorphae</taxon>
        <taxon>Cyprinodontiformes</taxon>
        <taxon>Goodeidae</taxon>
        <taxon>Ataeniobius</taxon>
    </lineage>
</organism>
<evidence type="ECO:0000256" key="2">
    <source>
        <dbReference type="PROSITE-ProRule" id="PRU00302"/>
    </source>
</evidence>
<keyword evidence="1" id="KW-1015">Disulfide bond</keyword>
<keyword evidence="6" id="KW-1185">Reference proteome</keyword>
<accession>A0ABU7AMU6</accession>
<name>A0ABU7AMU6_9TELE</name>
<reference evidence="5 6" key="1">
    <citation type="submission" date="2021-07" db="EMBL/GenBank/DDBJ databases">
        <authorList>
            <person name="Palmer J.M."/>
        </authorList>
    </citation>
    <scope>NUCLEOTIDE SEQUENCE [LARGE SCALE GENOMIC DNA]</scope>
    <source>
        <strain evidence="5 6">AT_MEX2019</strain>
        <tissue evidence="5">Muscle</tissue>
    </source>
</reference>
<gene>
    <name evidence="5" type="ORF">ATANTOWER_007742</name>
</gene>
<evidence type="ECO:0000256" key="1">
    <source>
        <dbReference type="ARBA" id="ARBA00023157"/>
    </source>
</evidence>
<dbReference type="PANTHER" id="PTHR15060:SF0">
    <property type="entry name" value="INTERLEUKIN-15 RECEPTOR SUBUNIT ALPHA"/>
    <property type="match status" value="1"/>
</dbReference>
<evidence type="ECO:0000259" key="4">
    <source>
        <dbReference type="PROSITE" id="PS50923"/>
    </source>
</evidence>
<dbReference type="SUPFAM" id="SSF57535">
    <property type="entry name" value="Complement control module/SCR domain"/>
    <property type="match status" value="1"/>
</dbReference>
<evidence type="ECO:0000313" key="6">
    <source>
        <dbReference type="Proteomes" id="UP001345963"/>
    </source>
</evidence>
<feature type="domain" description="Sushi" evidence="4">
    <location>
        <begin position="27"/>
        <end position="91"/>
    </location>
</feature>
<evidence type="ECO:0000313" key="5">
    <source>
        <dbReference type="EMBL" id="MED6239542.1"/>
    </source>
</evidence>
<dbReference type="Proteomes" id="UP001345963">
    <property type="component" value="Unassembled WGS sequence"/>
</dbReference>
<keyword evidence="2" id="KW-0768">Sushi</keyword>
<dbReference type="InterPro" id="IPR042372">
    <property type="entry name" value="IL15RA"/>
</dbReference>
<comment type="caution">
    <text evidence="2">Lacks conserved residue(s) required for the propagation of feature annotation.</text>
</comment>
<dbReference type="Gene3D" id="2.20.28.230">
    <property type="match status" value="1"/>
</dbReference>
<dbReference type="InterPro" id="IPR035976">
    <property type="entry name" value="Sushi/SCR/CCP_sf"/>
</dbReference>
<evidence type="ECO:0000256" key="3">
    <source>
        <dbReference type="SAM" id="SignalP"/>
    </source>
</evidence>
<sequence length="172" mass="19433">MDPHRIYASAWVIVVYLLRATRSSSGANCICPQIPKKEFTLPEDGFFDINKKYRYRCIQGYVRKAGESNLIKCEGINGVCQWTRSRFKCIPDPKYKPQPTTTSSLDSSVSIPLGVHVPHYLPFACFLCASMSCLFVLPVLQVMRSLCCLQCDPEPVQNPALKLARNFHQPSE</sequence>
<comment type="caution">
    <text evidence="5">The sequence shown here is derived from an EMBL/GenBank/DDBJ whole genome shotgun (WGS) entry which is preliminary data.</text>
</comment>
<dbReference type="EMBL" id="JAHUTI010021573">
    <property type="protein sequence ID" value="MED6239542.1"/>
    <property type="molecule type" value="Genomic_DNA"/>
</dbReference>
<protein>
    <recommendedName>
        <fullName evidence="4">Sushi domain-containing protein</fullName>
    </recommendedName>
</protein>
<keyword evidence="3" id="KW-0732">Signal</keyword>
<dbReference type="PANTHER" id="PTHR15060">
    <property type="entry name" value="INTERLEUKIN-15 RECEPTOR SUBUNIT ALPHA"/>
    <property type="match status" value="1"/>
</dbReference>
<feature type="chain" id="PRO_5045885227" description="Sushi domain-containing protein" evidence="3">
    <location>
        <begin position="27"/>
        <end position="172"/>
    </location>
</feature>
<feature type="signal peptide" evidence="3">
    <location>
        <begin position="1"/>
        <end position="26"/>
    </location>
</feature>